<dbReference type="Proteomes" id="UP000249620">
    <property type="component" value="Unassembled WGS sequence"/>
</dbReference>
<comment type="caution">
    <text evidence="1">The sequence shown here is derived from an EMBL/GenBank/DDBJ whole genome shotgun (WGS) entry which is preliminary data.</text>
</comment>
<name>A0A327YM37_9FLAO</name>
<accession>A0A327YM37</accession>
<reference evidence="1 2" key="1">
    <citation type="submission" date="2018-06" db="EMBL/GenBank/DDBJ databases">
        <title>Genomic Encyclopedia of Type Strains, Phase III (KMG-III): the genomes of soil and plant-associated and newly described type strains.</title>
        <authorList>
            <person name="Whitman W."/>
        </authorList>
    </citation>
    <scope>NUCLEOTIDE SEQUENCE [LARGE SCALE GENOMIC DNA]</scope>
    <source>
        <strain evidence="1 2">CGMCC 1.12398</strain>
    </source>
</reference>
<sequence length="535" mass="63124">MKKKNNVQTVHKRKTTSYLKLPTALVEDVRKLNLSKDYQSYCFKFIGIIQRNNFIDYKDLFEETAIPVEYIKKSFNDNKYLNWLQPLLDSGIVIRSNYYSDITNTCYNYSINNLYYNHNNIDIILCGDNHSKPLSIVAFRDIIKESKEDNLYLNYFKNDFESLTIDYSKLEEIIERRINEITIDAFAMNEDILDESFYLTLNKSGMWIKRSDAIQKAKEMKMNLIKDGKRFVIEQPDSFISKKKEMIRIMYGEALLNLQNGNLRAKRNDTNRRLDTNFTNMCSELVDEICNQNDLIQIDLKNSQFAILSLMLQDKLNTPDFKLFKSLTASGNLYEYIQDKLALNTRKEGKNVAFEILFSSHKNRTKNKAKLKELFPSVIEFIDNYKKENGDAMFAIKMQRKESTMFIDNIYNQLKKKKLFALTKHDSLIVKEENKVEVIKLIESYFEGLNFDYSIDIKEPIKVAEIEENNKEISIDEYERRMIIKYGSYLDMVKFGMVIGIMKNHFKSLDDVTEEFKNQSFCNFKINNQLVNILR</sequence>
<evidence type="ECO:0000313" key="2">
    <source>
        <dbReference type="Proteomes" id="UP000249620"/>
    </source>
</evidence>
<proteinExistence type="predicted"/>
<dbReference type="EMBL" id="QLMI01000005">
    <property type="protein sequence ID" value="RAK21601.1"/>
    <property type="molecule type" value="Genomic_DNA"/>
</dbReference>
<organism evidence="1 2">
    <name type="scientific">Flavobacterium aquaticum</name>
    <dbReference type="NCBI Taxonomy" id="1236486"/>
    <lineage>
        <taxon>Bacteria</taxon>
        <taxon>Pseudomonadati</taxon>
        <taxon>Bacteroidota</taxon>
        <taxon>Flavobacteriia</taxon>
        <taxon>Flavobacteriales</taxon>
        <taxon>Flavobacteriaceae</taxon>
        <taxon>Flavobacterium</taxon>
    </lineage>
</organism>
<protein>
    <submittedName>
        <fullName evidence="1">Uncharacterized protein</fullName>
    </submittedName>
</protein>
<keyword evidence="2" id="KW-1185">Reference proteome</keyword>
<gene>
    <name evidence="1" type="ORF">B0I03_10533</name>
</gene>
<dbReference type="RefSeq" id="WP_111567061.1">
    <property type="nucleotide sequence ID" value="NZ_QLMI01000005.1"/>
</dbReference>
<evidence type="ECO:0000313" key="1">
    <source>
        <dbReference type="EMBL" id="RAK21601.1"/>
    </source>
</evidence>
<dbReference type="OrthoDB" id="1421395at2"/>
<dbReference type="AlphaFoldDB" id="A0A327YM37"/>